<accession>A0A914XH41</accession>
<dbReference type="WBParaSite" id="PSAMB.scaffold9310size5111.g32312.t1">
    <property type="protein sequence ID" value="PSAMB.scaffold9310size5111.g32312.t1"/>
    <property type="gene ID" value="PSAMB.scaffold9310size5111.g32312"/>
</dbReference>
<dbReference type="AlphaFoldDB" id="A0A914XH41"/>
<keyword evidence="2" id="KW-1185">Reference proteome</keyword>
<dbReference type="Proteomes" id="UP000887566">
    <property type="component" value="Unplaced"/>
</dbReference>
<dbReference type="WBParaSite" id="PSAMB.scaffold7719size7218.g30448.t1">
    <property type="protein sequence ID" value="PSAMB.scaffold7719size7218.g30448.t1"/>
    <property type="gene ID" value="PSAMB.scaffold7719size7218.g30448"/>
</dbReference>
<organism evidence="2 3">
    <name type="scientific">Plectus sambesii</name>
    <dbReference type="NCBI Taxonomy" id="2011161"/>
    <lineage>
        <taxon>Eukaryota</taxon>
        <taxon>Metazoa</taxon>
        <taxon>Ecdysozoa</taxon>
        <taxon>Nematoda</taxon>
        <taxon>Chromadorea</taxon>
        <taxon>Plectida</taxon>
        <taxon>Plectina</taxon>
        <taxon>Plectoidea</taxon>
        <taxon>Plectidae</taxon>
        <taxon>Plectus</taxon>
    </lineage>
</organism>
<protein>
    <submittedName>
        <fullName evidence="3 4">Uncharacterized protein</fullName>
    </submittedName>
</protein>
<sequence length="54" mass="5860">MNETAAATETNDDRPTTPDADAVAGQGDSSPDSTRDQRRKKSANRPAMQIYRPP</sequence>
<name>A0A914XH41_9BILA</name>
<proteinExistence type="predicted"/>
<evidence type="ECO:0000313" key="2">
    <source>
        <dbReference type="Proteomes" id="UP000887566"/>
    </source>
</evidence>
<evidence type="ECO:0000313" key="3">
    <source>
        <dbReference type="WBParaSite" id="PSAMB.scaffold7719size7218.g30448.t1"/>
    </source>
</evidence>
<evidence type="ECO:0000313" key="4">
    <source>
        <dbReference type="WBParaSite" id="PSAMB.scaffold9310size5111.g32312.t1"/>
    </source>
</evidence>
<evidence type="ECO:0000256" key="1">
    <source>
        <dbReference type="SAM" id="MobiDB-lite"/>
    </source>
</evidence>
<feature type="region of interest" description="Disordered" evidence="1">
    <location>
        <begin position="1"/>
        <end position="54"/>
    </location>
</feature>
<reference evidence="3 4" key="1">
    <citation type="submission" date="2022-11" db="UniProtKB">
        <authorList>
            <consortium name="WormBaseParasite"/>
        </authorList>
    </citation>
    <scope>IDENTIFICATION</scope>
</reference>